<evidence type="ECO:0000313" key="2">
    <source>
        <dbReference type="EMBL" id="WMX45384.1"/>
    </source>
</evidence>
<keyword evidence="3" id="KW-1185">Reference proteome</keyword>
<dbReference type="RefSeq" id="WP_309548479.1">
    <property type="nucleotide sequence ID" value="NZ_CP133762.1"/>
</dbReference>
<reference evidence="2 3" key="1">
    <citation type="submission" date="2023-09" db="EMBL/GenBank/DDBJ databases">
        <title>Complete genome of Streptomyces roseicoloratus T14.</title>
        <authorList>
            <person name="Bashizi T."/>
            <person name="Kim M.-J."/>
            <person name="Lee G."/>
            <person name="Tagele S.B."/>
            <person name="Shin J.-H."/>
        </authorList>
    </citation>
    <scope>NUCLEOTIDE SEQUENCE [LARGE SCALE GENOMIC DNA]</scope>
    <source>
        <strain evidence="2 3">T14</strain>
    </source>
</reference>
<proteinExistence type="predicted"/>
<sequence length="222" mass="22659">MRLRRTPGRGPARGLRPARALRRTGLAALGAALVLSGCGIRTTSVPVDAGAAPTRVPCSVPGDPVVTGAPSRAPLRVYLVCGAQLEAVERRSPLPEEKAAGAPVRTASALLAQLEGEPSEEERRAGFATAVKGPLVVSAARAGDPKGTLRLSRQPEDLPPTALAQIVCTFAESTAGEPGGSGTTADSVVLGGPGPYGPRRYTCTTELKERPESAVPSSPAKS</sequence>
<name>A0ABY9RT47_9ACTN</name>
<organism evidence="2 3">
    <name type="scientific">Streptomyces roseicoloratus</name>
    <dbReference type="NCBI Taxonomy" id="2508722"/>
    <lineage>
        <taxon>Bacteria</taxon>
        <taxon>Bacillati</taxon>
        <taxon>Actinomycetota</taxon>
        <taxon>Actinomycetes</taxon>
        <taxon>Kitasatosporales</taxon>
        <taxon>Streptomycetaceae</taxon>
        <taxon>Streptomyces</taxon>
    </lineage>
</organism>
<dbReference type="EMBL" id="CP133762">
    <property type="protein sequence ID" value="WMX45384.1"/>
    <property type="molecule type" value="Genomic_DNA"/>
</dbReference>
<protein>
    <recommendedName>
        <fullName evidence="4">Lipoprotein</fullName>
    </recommendedName>
</protein>
<evidence type="ECO:0000256" key="1">
    <source>
        <dbReference type="SAM" id="MobiDB-lite"/>
    </source>
</evidence>
<accession>A0ABY9RT47</accession>
<dbReference type="Proteomes" id="UP001250858">
    <property type="component" value="Chromosome"/>
</dbReference>
<feature type="region of interest" description="Disordered" evidence="1">
    <location>
        <begin position="173"/>
        <end position="222"/>
    </location>
</feature>
<evidence type="ECO:0000313" key="3">
    <source>
        <dbReference type="Proteomes" id="UP001250858"/>
    </source>
</evidence>
<evidence type="ECO:0008006" key="4">
    <source>
        <dbReference type="Google" id="ProtNLM"/>
    </source>
</evidence>
<gene>
    <name evidence="2" type="ORF">RGF97_11710</name>
</gene>